<dbReference type="EMBL" id="JAIZAY010000023">
    <property type="protein sequence ID" value="KAJ8019713.1"/>
    <property type="molecule type" value="Genomic_DNA"/>
</dbReference>
<keyword evidence="3" id="KW-0732">Signal</keyword>
<accession>A0A9Q1BBT9</accession>
<dbReference type="SMART" id="SM00034">
    <property type="entry name" value="CLECT"/>
    <property type="match status" value="1"/>
</dbReference>
<evidence type="ECO:0000256" key="1">
    <source>
        <dbReference type="ARBA" id="ARBA00023157"/>
    </source>
</evidence>
<dbReference type="InterPro" id="IPR018378">
    <property type="entry name" value="C-type_lectin_CS"/>
</dbReference>
<dbReference type="InterPro" id="IPR050111">
    <property type="entry name" value="C-type_lectin/snaclec_domain"/>
</dbReference>
<feature type="chain" id="PRO_5040502758" evidence="3">
    <location>
        <begin position="26"/>
        <end position="251"/>
    </location>
</feature>
<feature type="region of interest" description="Disordered" evidence="2">
    <location>
        <begin position="59"/>
        <end position="109"/>
    </location>
</feature>
<feature type="compositionally biased region" description="Polar residues" evidence="2">
    <location>
        <begin position="59"/>
        <end position="68"/>
    </location>
</feature>
<protein>
    <submittedName>
        <fullName evidence="5">Snaclec coagulation factor IX/factor X-binding protein subunit B</fullName>
    </submittedName>
</protein>
<keyword evidence="1" id="KW-1015">Disulfide bond</keyword>
<gene>
    <name evidence="5" type="ORF">HOLleu_41401</name>
</gene>
<dbReference type="CDD" id="cd00037">
    <property type="entry name" value="CLECT"/>
    <property type="match status" value="1"/>
</dbReference>
<evidence type="ECO:0000313" key="5">
    <source>
        <dbReference type="EMBL" id="KAJ8019713.1"/>
    </source>
</evidence>
<feature type="domain" description="C-type lectin" evidence="4">
    <location>
        <begin position="122"/>
        <end position="245"/>
    </location>
</feature>
<dbReference type="PROSITE" id="PS50041">
    <property type="entry name" value="C_TYPE_LECTIN_2"/>
    <property type="match status" value="1"/>
</dbReference>
<feature type="compositionally biased region" description="Basic and acidic residues" evidence="2">
    <location>
        <begin position="69"/>
        <end position="83"/>
    </location>
</feature>
<dbReference type="OrthoDB" id="6339209at2759"/>
<keyword evidence="6" id="KW-1185">Reference proteome</keyword>
<dbReference type="InterPro" id="IPR016186">
    <property type="entry name" value="C-type_lectin-like/link_sf"/>
</dbReference>
<evidence type="ECO:0000313" key="6">
    <source>
        <dbReference type="Proteomes" id="UP001152320"/>
    </source>
</evidence>
<dbReference type="PROSITE" id="PS00615">
    <property type="entry name" value="C_TYPE_LECTIN_1"/>
    <property type="match status" value="1"/>
</dbReference>
<reference evidence="5" key="1">
    <citation type="submission" date="2021-10" db="EMBL/GenBank/DDBJ databases">
        <title>Tropical sea cucumber genome reveals ecological adaptation and Cuvierian tubules defense mechanism.</title>
        <authorList>
            <person name="Chen T."/>
        </authorList>
    </citation>
    <scope>NUCLEOTIDE SEQUENCE</scope>
    <source>
        <strain evidence="5">Nanhai2018</strain>
        <tissue evidence="5">Muscle</tissue>
    </source>
</reference>
<name>A0A9Q1BBT9_HOLLE</name>
<feature type="compositionally biased region" description="Low complexity" evidence="2">
    <location>
        <begin position="88"/>
        <end position="106"/>
    </location>
</feature>
<evidence type="ECO:0000256" key="3">
    <source>
        <dbReference type="SAM" id="SignalP"/>
    </source>
</evidence>
<dbReference type="SUPFAM" id="SSF56436">
    <property type="entry name" value="C-type lectin-like"/>
    <property type="match status" value="1"/>
</dbReference>
<organism evidence="5 6">
    <name type="scientific">Holothuria leucospilota</name>
    <name type="common">Black long sea cucumber</name>
    <name type="synonym">Mertensiothuria leucospilota</name>
    <dbReference type="NCBI Taxonomy" id="206669"/>
    <lineage>
        <taxon>Eukaryota</taxon>
        <taxon>Metazoa</taxon>
        <taxon>Echinodermata</taxon>
        <taxon>Eleutherozoa</taxon>
        <taxon>Echinozoa</taxon>
        <taxon>Holothuroidea</taxon>
        <taxon>Aspidochirotacea</taxon>
        <taxon>Aspidochirotida</taxon>
        <taxon>Holothuriidae</taxon>
        <taxon>Holothuria</taxon>
    </lineage>
</organism>
<dbReference type="InterPro" id="IPR001304">
    <property type="entry name" value="C-type_lectin-like"/>
</dbReference>
<sequence>MEVKDFTPVILASVLIFTEMQLAAAEEKKLVVFPKPFFSSNLEANIEPRNQNVIEETEEYTSQNTFHNTENDGTEKKPFECTPKDAVTTTEEQPTTTTAEKPATTTSGLTANEGCKSGWSAYNNSCYLFVQTKKRWEDAKSECFSHNSDAHLVFIESDTENDFVIHLIQSGLNATDGSSDVWLGLTYDWNKEIWKWDNTAADIPKEGPRAVEIGSSPEECVRIQTSNNLKWNDKECSESYFFICEILATQT</sequence>
<comment type="caution">
    <text evidence="5">The sequence shown here is derived from an EMBL/GenBank/DDBJ whole genome shotgun (WGS) entry which is preliminary data.</text>
</comment>
<dbReference type="Proteomes" id="UP001152320">
    <property type="component" value="Chromosome 23"/>
</dbReference>
<dbReference type="PANTHER" id="PTHR22803">
    <property type="entry name" value="MANNOSE, PHOSPHOLIPASE, LECTIN RECEPTOR RELATED"/>
    <property type="match status" value="1"/>
</dbReference>
<dbReference type="Pfam" id="PF00059">
    <property type="entry name" value="Lectin_C"/>
    <property type="match status" value="1"/>
</dbReference>
<dbReference type="Gene3D" id="3.10.100.10">
    <property type="entry name" value="Mannose-Binding Protein A, subunit A"/>
    <property type="match status" value="1"/>
</dbReference>
<dbReference type="AlphaFoldDB" id="A0A9Q1BBT9"/>
<evidence type="ECO:0000259" key="4">
    <source>
        <dbReference type="PROSITE" id="PS50041"/>
    </source>
</evidence>
<feature type="signal peptide" evidence="3">
    <location>
        <begin position="1"/>
        <end position="25"/>
    </location>
</feature>
<dbReference type="InterPro" id="IPR016187">
    <property type="entry name" value="CTDL_fold"/>
</dbReference>
<proteinExistence type="predicted"/>
<evidence type="ECO:0000256" key="2">
    <source>
        <dbReference type="SAM" id="MobiDB-lite"/>
    </source>
</evidence>